<dbReference type="InterPro" id="IPR001647">
    <property type="entry name" value="HTH_TetR"/>
</dbReference>
<dbReference type="Gene3D" id="1.10.357.10">
    <property type="entry name" value="Tetracycline Repressor, domain 2"/>
    <property type="match status" value="1"/>
</dbReference>
<keyword evidence="4" id="KW-0804">Transcription</keyword>
<proteinExistence type="predicted"/>
<evidence type="ECO:0000313" key="8">
    <source>
        <dbReference type="Proteomes" id="UP000612585"/>
    </source>
</evidence>
<keyword evidence="8" id="KW-1185">Reference proteome</keyword>
<dbReference type="Pfam" id="PF13977">
    <property type="entry name" value="TetR_C_6"/>
    <property type="match status" value="1"/>
</dbReference>
<dbReference type="GO" id="GO:0000976">
    <property type="term" value="F:transcription cis-regulatory region binding"/>
    <property type="evidence" value="ECO:0007669"/>
    <property type="project" value="TreeGrafter"/>
</dbReference>
<evidence type="ECO:0000313" key="7">
    <source>
        <dbReference type="EMBL" id="GIJ63784.1"/>
    </source>
</evidence>
<evidence type="ECO:0000256" key="2">
    <source>
        <dbReference type="ARBA" id="ARBA00023015"/>
    </source>
</evidence>
<evidence type="ECO:0000256" key="1">
    <source>
        <dbReference type="ARBA" id="ARBA00022491"/>
    </source>
</evidence>
<dbReference type="EMBL" id="BOPG01000102">
    <property type="protein sequence ID" value="GIJ63784.1"/>
    <property type="molecule type" value="Genomic_DNA"/>
</dbReference>
<keyword evidence="3 5" id="KW-0238">DNA-binding</keyword>
<evidence type="ECO:0000256" key="4">
    <source>
        <dbReference type="ARBA" id="ARBA00023163"/>
    </source>
</evidence>
<dbReference type="RefSeq" id="WP_204011026.1">
    <property type="nucleotide sequence ID" value="NZ_BOPG01000102.1"/>
</dbReference>
<dbReference type="InterPro" id="IPR050109">
    <property type="entry name" value="HTH-type_TetR-like_transc_reg"/>
</dbReference>
<dbReference type="InterPro" id="IPR039538">
    <property type="entry name" value="BetI_C"/>
</dbReference>
<dbReference type="SUPFAM" id="SSF48498">
    <property type="entry name" value="Tetracyclin repressor-like, C-terminal domain"/>
    <property type="match status" value="1"/>
</dbReference>
<keyword evidence="1" id="KW-0678">Repressor</keyword>
<gene>
    <name evidence="7" type="ORF">Vau01_113000</name>
</gene>
<protein>
    <submittedName>
        <fullName evidence="7">Transcriptional regulator</fullName>
    </submittedName>
</protein>
<dbReference type="SUPFAM" id="SSF46689">
    <property type="entry name" value="Homeodomain-like"/>
    <property type="match status" value="1"/>
</dbReference>
<evidence type="ECO:0000259" key="6">
    <source>
        <dbReference type="PROSITE" id="PS50977"/>
    </source>
</evidence>
<dbReference type="PROSITE" id="PS50977">
    <property type="entry name" value="HTH_TETR_2"/>
    <property type="match status" value="1"/>
</dbReference>
<feature type="DNA-binding region" description="H-T-H motif" evidence="5">
    <location>
        <begin position="28"/>
        <end position="47"/>
    </location>
</feature>
<dbReference type="InterPro" id="IPR009057">
    <property type="entry name" value="Homeodomain-like_sf"/>
</dbReference>
<dbReference type="Pfam" id="PF00440">
    <property type="entry name" value="TetR_N"/>
    <property type="match status" value="1"/>
</dbReference>
<dbReference type="Proteomes" id="UP000612585">
    <property type="component" value="Unassembled WGS sequence"/>
</dbReference>
<feature type="domain" description="HTH tetR-type" evidence="6">
    <location>
        <begin position="5"/>
        <end position="65"/>
    </location>
</feature>
<dbReference type="PANTHER" id="PTHR30055">
    <property type="entry name" value="HTH-TYPE TRANSCRIPTIONAL REGULATOR RUTR"/>
    <property type="match status" value="1"/>
</dbReference>
<dbReference type="InterPro" id="IPR036271">
    <property type="entry name" value="Tet_transcr_reg_TetR-rel_C_sf"/>
</dbReference>
<keyword evidence="2" id="KW-0805">Transcription regulation</keyword>
<evidence type="ECO:0000256" key="3">
    <source>
        <dbReference type="ARBA" id="ARBA00023125"/>
    </source>
</evidence>
<organism evidence="7 8">
    <name type="scientific">Virgisporangium aurantiacum</name>
    <dbReference type="NCBI Taxonomy" id="175570"/>
    <lineage>
        <taxon>Bacteria</taxon>
        <taxon>Bacillati</taxon>
        <taxon>Actinomycetota</taxon>
        <taxon>Actinomycetes</taxon>
        <taxon>Micromonosporales</taxon>
        <taxon>Micromonosporaceae</taxon>
        <taxon>Virgisporangium</taxon>
    </lineage>
</organism>
<dbReference type="AlphaFoldDB" id="A0A8J3ZGL8"/>
<evidence type="ECO:0000256" key="5">
    <source>
        <dbReference type="PROSITE-ProRule" id="PRU00335"/>
    </source>
</evidence>
<comment type="caution">
    <text evidence="7">The sequence shown here is derived from an EMBL/GenBank/DDBJ whole genome shotgun (WGS) entry which is preliminary data.</text>
</comment>
<dbReference type="GO" id="GO:0003700">
    <property type="term" value="F:DNA-binding transcription factor activity"/>
    <property type="evidence" value="ECO:0007669"/>
    <property type="project" value="TreeGrafter"/>
</dbReference>
<sequence>MSPQRSNRSELIEGTLRCIERLPPERVTARAIADESGANLASITYHFGSKDELVTEAVITGLDRWLAEIVRRLDELQTRAPEDRFQAAFAIVAHTRRRHEGLARTFLGAMAKASHDERVRQLLTEGFRRTRGEVATALGLGTDAAGRDAAGLALALFNGLLFQSLVDPGLAIEGRRMTRAQTRLRSVMPPHE</sequence>
<dbReference type="PANTHER" id="PTHR30055:SF219">
    <property type="entry name" value="TRANSCRIPTIONAL REGULATORY PROTEIN"/>
    <property type="match status" value="1"/>
</dbReference>
<name>A0A8J3ZGL8_9ACTN</name>
<reference evidence="7" key="1">
    <citation type="submission" date="2021-01" db="EMBL/GenBank/DDBJ databases">
        <title>Whole genome shotgun sequence of Virgisporangium aurantiacum NBRC 16421.</title>
        <authorList>
            <person name="Komaki H."/>
            <person name="Tamura T."/>
        </authorList>
    </citation>
    <scope>NUCLEOTIDE SEQUENCE</scope>
    <source>
        <strain evidence="7">NBRC 16421</strain>
    </source>
</reference>
<accession>A0A8J3ZGL8</accession>